<dbReference type="Proteomes" id="UP000016543">
    <property type="component" value="Unassembled WGS sequence"/>
</dbReference>
<dbReference type="PANTHER" id="PTHR43245">
    <property type="entry name" value="BIFUNCTIONAL POLYMYXIN RESISTANCE PROTEIN ARNA"/>
    <property type="match status" value="1"/>
</dbReference>
<organism evidence="2 3">
    <name type="scientific">Idiomarina baltica OS145</name>
    <dbReference type="NCBI Taxonomy" id="314276"/>
    <lineage>
        <taxon>Bacteria</taxon>
        <taxon>Pseudomonadati</taxon>
        <taxon>Pseudomonadota</taxon>
        <taxon>Gammaproteobacteria</taxon>
        <taxon>Alteromonadales</taxon>
        <taxon>Idiomarinaceae</taxon>
        <taxon>Idiomarina</taxon>
    </lineage>
</organism>
<evidence type="ECO:0000313" key="2">
    <source>
        <dbReference type="EMBL" id="EAQ31914.1"/>
    </source>
</evidence>
<dbReference type="Gene3D" id="3.40.50.720">
    <property type="entry name" value="NAD(P)-binding Rossmann-like Domain"/>
    <property type="match status" value="1"/>
</dbReference>
<dbReference type="RefSeq" id="WP_006954981.1">
    <property type="nucleotide sequence ID" value="NZ_CH672404.1"/>
</dbReference>
<dbReference type="InterPro" id="IPR050177">
    <property type="entry name" value="Lipid_A_modif_metabolic_enz"/>
</dbReference>
<feature type="domain" description="NAD-dependent epimerase/dehydratase" evidence="1">
    <location>
        <begin position="8"/>
        <end position="228"/>
    </location>
</feature>
<dbReference type="InterPro" id="IPR001509">
    <property type="entry name" value="Epimerase_deHydtase"/>
</dbReference>
<sequence length="314" mass="34230">MLNSPDTIAVTGVTGFVGGQLTQYLIAENLKVLSLGRTPSDLEAEHVYLDFNDDNFDASEEFSKSSQVIHCAARAHVMDESEANPLDTYLKANTYSTLRLAEQAAAAGVKRFIYLSSIKALGESTSLGSPFSHESPLAPEDDYGVSKARAEEGLQDIAERTGMEVTIIRPPLVYGKGVKANFAAMMSLAKKNLPLPLGSIKNKRSMVALDNLVDLIVTCIDHENAGNRTFMVSDDRDVSTTELLQAMTRAHGKTPRLIPCPPSLIRLAATTLGKKAVAERLLGSLQVDIEYTKEQLNWTPKVKMEDVLTEMVND</sequence>
<accession>A0ABM9WLQ3</accession>
<dbReference type="InterPro" id="IPR036291">
    <property type="entry name" value="NAD(P)-bd_dom_sf"/>
</dbReference>
<dbReference type="SUPFAM" id="SSF51735">
    <property type="entry name" value="NAD(P)-binding Rossmann-fold domains"/>
    <property type="match status" value="1"/>
</dbReference>
<gene>
    <name evidence="2" type="ORF">OS145_11506</name>
</gene>
<dbReference type="Pfam" id="PF01370">
    <property type="entry name" value="Epimerase"/>
    <property type="match status" value="1"/>
</dbReference>
<evidence type="ECO:0000313" key="3">
    <source>
        <dbReference type="Proteomes" id="UP000016543"/>
    </source>
</evidence>
<evidence type="ECO:0000259" key="1">
    <source>
        <dbReference type="Pfam" id="PF01370"/>
    </source>
</evidence>
<keyword evidence="3" id="KW-1185">Reference proteome</keyword>
<proteinExistence type="predicted"/>
<dbReference type="EMBL" id="AAMX01000010">
    <property type="protein sequence ID" value="EAQ31914.1"/>
    <property type="molecule type" value="Genomic_DNA"/>
</dbReference>
<name>A0ABM9WLQ3_9GAMM</name>
<reference evidence="2 3" key="1">
    <citation type="submission" date="2006-01" db="EMBL/GenBank/DDBJ databases">
        <authorList>
            <person name="Brettar I."/>
            <person name="Hofle M."/>
            <person name="Ferriera S."/>
            <person name="Johnson J."/>
            <person name="Kravitz S."/>
            <person name="Halpern A."/>
            <person name="Remington K."/>
            <person name="Beeson K."/>
            <person name="Tran B."/>
            <person name="Rogers Y.-H."/>
            <person name="Friedman R."/>
            <person name="Venter J.C."/>
        </authorList>
    </citation>
    <scope>NUCLEOTIDE SEQUENCE [LARGE SCALE GENOMIC DNA]</scope>
    <source>
        <strain evidence="2 3">OS145</strain>
    </source>
</reference>
<comment type="caution">
    <text evidence="2">The sequence shown here is derived from an EMBL/GenBank/DDBJ whole genome shotgun (WGS) entry which is preliminary data.</text>
</comment>
<dbReference type="PANTHER" id="PTHR43245:SF58">
    <property type="entry name" value="BLL5923 PROTEIN"/>
    <property type="match status" value="1"/>
</dbReference>
<protein>
    <submittedName>
        <fullName evidence="2">UDP-galactose 4-epimerase, putative</fullName>
    </submittedName>
</protein>
<dbReference type="CDD" id="cd05232">
    <property type="entry name" value="UDP_G4E_4_SDR_e"/>
    <property type="match status" value="1"/>
</dbReference>